<proteinExistence type="predicted"/>
<protein>
    <submittedName>
        <fullName evidence="1">Uncharacterized protein</fullName>
    </submittedName>
</protein>
<name>A0A8D8U657_9HEMI</name>
<evidence type="ECO:0000313" key="1">
    <source>
        <dbReference type="EMBL" id="CAG6698006.1"/>
    </source>
</evidence>
<reference evidence="1" key="1">
    <citation type="submission" date="2021-05" db="EMBL/GenBank/DDBJ databases">
        <authorList>
            <person name="Alioto T."/>
            <person name="Alioto T."/>
            <person name="Gomez Garrido J."/>
        </authorList>
    </citation>
    <scope>NUCLEOTIDE SEQUENCE</scope>
</reference>
<dbReference type="AlphaFoldDB" id="A0A8D8U657"/>
<sequence>MTLIITTWSYKQVERPYTLPLSVILCQKRCSGFSGRPFRGALIQCKTYGEVSHLSWCFLSPILTLLRTVQHTCVSKRLCANLNGCFQPKLNKYLVPFTQFWTT</sequence>
<dbReference type="EMBL" id="HBUF01335734">
    <property type="protein sequence ID" value="CAG6698006.1"/>
    <property type="molecule type" value="Transcribed_RNA"/>
</dbReference>
<accession>A0A8D8U657</accession>
<organism evidence="1">
    <name type="scientific">Cacopsylla melanoneura</name>
    <dbReference type="NCBI Taxonomy" id="428564"/>
    <lineage>
        <taxon>Eukaryota</taxon>
        <taxon>Metazoa</taxon>
        <taxon>Ecdysozoa</taxon>
        <taxon>Arthropoda</taxon>
        <taxon>Hexapoda</taxon>
        <taxon>Insecta</taxon>
        <taxon>Pterygota</taxon>
        <taxon>Neoptera</taxon>
        <taxon>Paraneoptera</taxon>
        <taxon>Hemiptera</taxon>
        <taxon>Sternorrhyncha</taxon>
        <taxon>Psylloidea</taxon>
        <taxon>Psyllidae</taxon>
        <taxon>Psyllinae</taxon>
        <taxon>Cacopsylla</taxon>
    </lineage>
</organism>